<dbReference type="AlphaFoldDB" id="D5GFL4"/>
<accession>D5GFL4</accession>
<dbReference type="GeneID" id="9188255"/>
<name>D5GFL4_TUBMM</name>
<protein>
    <submittedName>
        <fullName evidence="1">(Perigord truffle) hypothetical protein</fullName>
    </submittedName>
</protein>
<sequence length="91" mass="9735">MLMLRAAYGCGGGRGGRRDTQLCIIYRAALVHAGAAPSAATTLRCGCNTIDEYSSICGVGRDRVGVLIGVLEMGVICYSYYKYSVWLAGYK</sequence>
<keyword evidence="2" id="KW-1185">Reference proteome</keyword>
<evidence type="ECO:0000313" key="2">
    <source>
        <dbReference type="Proteomes" id="UP000006911"/>
    </source>
</evidence>
<evidence type="ECO:0000313" key="1">
    <source>
        <dbReference type="EMBL" id="CAZ83307.1"/>
    </source>
</evidence>
<organism evidence="1 2">
    <name type="scientific">Tuber melanosporum (strain Mel28)</name>
    <name type="common">Perigord black truffle</name>
    <dbReference type="NCBI Taxonomy" id="656061"/>
    <lineage>
        <taxon>Eukaryota</taxon>
        <taxon>Fungi</taxon>
        <taxon>Dikarya</taxon>
        <taxon>Ascomycota</taxon>
        <taxon>Pezizomycotina</taxon>
        <taxon>Pezizomycetes</taxon>
        <taxon>Pezizales</taxon>
        <taxon>Tuberaceae</taxon>
        <taxon>Tuber</taxon>
    </lineage>
</organism>
<dbReference type="RefSeq" id="XP_002839116.1">
    <property type="nucleotide sequence ID" value="XM_002839070.1"/>
</dbReference>
<proteinExistence type="predicted"/>
<dbReference type="EMBL" id="FN430209">
    <property type="protein sequence ID" value="CAZ83307.1"/>
    <property type="molecule type" value="Genomic_DNA"/>
</dbReference>
<dbReference type="HOGENOM" id="CLU_2428666_0_0_1"/>
<dbReference type="Proteomes" id="UP000006911">
    <property type="component" value="Unassembled WGS sequence"/>
</dbReference>
<dbReference type="KEGG" id="tml:GSTUM_00006972001"/>
<reference evidence="1 2" key="1">
    <citation type="journal article" date="2010" name="Nature">
        <title>Perigord black truffle genome uncovers evolutionary origins and mechanisms of symbiosis.</title>
        <authorList>
            <person name="Martin F."/>
            <person name="Kohler A."/>
            <person name="Murat C."/>
            <person name="Balestrini R."/>
            <person name="Coutinho P.M."/>
            <person name="Jaillon O."/>
            <person name="Montanini B."/>
            <person name="Morin E."/>
            <person name="Noel B."/>
            <person name="Percudani R."/>
            <person name="Porcel B."/>
            <person name="Rubini A."/>
            <person name="Amicucci A."/>
            <person name="Amselem J."/>
            <person name="Anthouard V."/>
            <person name="Arcioni S."/>
            <person name="Artiguenave F."/>
            <person name="Aury J.M."/>
            <person name="Ballario P."/>
            <person name="Bolchi A."/>
            <person name="Brenna A."/>
            <person name="Brun A."/>
            <person name="Buee M."/>
            <person name="Cantarel B."/>
            <person name="Chevalier G."/>
            <person name="Couloux A."/>
            <person name="Da Silva C."/>
            <person name="Denoeud F."/>
            <person name="Duplessis S."/>
            <person name="Ghignone S."/>
            <person name="Hilselberger B."/>
            <person name="Iotti M."/>
            <person name="Marcais B."/>
            <person name="Mello A."/>
            <person name="Miranda M."/>
            <person name="Pacioni G."/>
            <person name="Quesneville H."/>
            <person name="Riccioni C."/>
            <person name="Ruotolo R."/>
            <person name="Splivallo R."/>
            <person name="Stocchi V."/>
            <person name="Tisserant E."/>
            <person name="Viscomi A.R."/>
            <person name="Zambonelli A."/>
            <person name="Zampieri E."/>
            <person name="Henrissat B."/>
            <person name="Lebrun M.H."/>
            <person name="Paolocci F."/>
            <person name="Bonfante P."/>
            <person name="Ottonello S."/>
            <person name="Wincker P."/>
        </authorList>
    </citation>
    <scope>NUCLEOTIDE SEQUENCE [LARGE SCALE GENOMIC DNA]</scope>
    <source>
        <strain evidence="1 2">Mel28</strain>
    </source>
</reference>
<gene>
    <name evidence="1" type="ORF">GSTUM_00006972001</name>
</gene>
<dbReference type="InParanoid" id="D5GFL4"/>